<evidence type="ECO:0000313" key="2">
    <source>
        <dbReference type="Proteomes" id="UP000002198"/>
    </source>
</evidence>
<accession>Q6NIH4</accession>
<organism evidence="1 2">
    <name type="scientific">Corynebacterium diphtheriae (strain ATCC 700971 / NCTC 13129 / Biotype gravis)</name>
    <dbReference type="NCBI Taxonomy" id="257309"/>
    <lineage>
        <taxon>Bacteria</taxon>
        <taxon>Bacillati</taxon>
        <taxon>Actinomycetota</taxon>
        <taxon>Actinomycetes</taxon>
        <taxon>Mycobacteriales</taxon>
        <taxon>Corynebacteriaceae</taxon>
        <taxon>Corynebacterium</taxon>
    </lineage>
</organism>
<sequence>MACKRLVPGGEIERTRRVLDLFADSGSRVIRPQQPVDVLGSEGPAKVLGQVQNNVAVQYDHMVRGIGHDTGLESDQVCRLTERGICVRELLTLVFGDKALGAEHGDIRRGHTQDAGVL</sequence>
<dbReference type="AlphaFoldDB" id="Q6NIH4"/>
<protein>
    <submittedName>
        <fullName evidence="1">Uncharacterized protein</fullName>
    </submittedName>
</protein>
<name>Q6NIH4_CORDI</name>
<evidence type="ECO:0000313" key="1">
    <source>
        <dbReference type="EMBL" id="CAE49319.1"/>
    </source>
</evidence>
<reference evidence="1 2" key="1">
    <citation type="journal article" date="2003" name="Nucleic Acids Res.">
        <title>The complete genome sequence and analysis of Corynebacterium diphtheriae NCTC13129.</title>
        <authorList>
            <person name="Cerdeno-Tarraga A.M."/>
            <person name="Efstratiou A."/>
            <person name="Dover L.G."/>
            <person name="Holden M.T.G."/>
            <person name="Pallen M."/>
            <person name="Bentley S.D."/>
            <person name="Besra G.S."/>
            <person name="Churcher C."/>
            <person name="James K.D."/>
            <person name="De Zoysa A."/>
            <person name="Chillingworth T."/>
            <person name="Cronin A."/>
            <person name="Dowd L."/>
            <person name="Feltwell T."/>
            <person name="Hamlin N."/>
            <person name="Holroyd S."/>
            <person name="Jagels K."/>
            <person name="Moule S."/>
            <person name="Quail M.A."/>
            <person name="Rabbinowitsch E."/>
            <person name="Rutherford K."/>
            <person name="Thomson N.R."/>
            <person name="Unwin L."/>
            <person name="Whitehead S."/>
            <person name="Barrell B.G.Parkhill.J."/>
        </authorList>
    </citation>
    <scope>NUCLEOTIDE SEQUENCE [LARGE SCALE GENOMIC DNA]</scope>
    <source>
        <strain evidence="2">ATCC 700971 / NCTC 13129 / Biotype gravis</strain>
    </source>
</reference>
<keyword evidence="2" id="KW-1185">Reference proteome</keyword>
<dbReference type="EMBL" id="BX248356">
    <property type="protein sequence ID" value="CAE49319.1"/>
    <property type="molecule type" value="Genomic_DNA"/>
</dbReference>
<dbReference type="Proteomes" id="UP000002198">
    <property type="component" value="Chromosome"/>
</dbReference>
<dbReference type="KEGG" id="cdi:DIP0801"/>
<gene>
    <name evidence="1" type="ordered locus">DIP0801</name>
</gene>
<proteinExistence type="predicted"/>
<dbReference type="HOGENOM" id="CLU_2069132_0_0_11"/>